<sequence length="129" mass="15118">TGKPFTIISCFSHRWVFGWSICQWYGWIGFFFGCGSLITMTVVSFDRYMKICHLRYDWWLAQASLRGKVFVISIMFFCLILPTVVIVFSYAKIIVKVKSSAQEVAVYDTRNQKNHTLEIKLTKLKAERR</sequence>
<evidence type="ECO:0000256" key="7">
    <source>
        <dbReference type="ARBA" id="ARBA00023224"/>
    </source>
</evidence>
<dbReference type="InterPro" id="IPR050125">
    <property type="entry name" value="GPCR_opsins"/>
</dbReference>
<keyword evidence="3 8" id="KW-1133">Transmembrane helix</keyword>
<feature type="transmembrane region" description="Helical" evidence="8">
    <location>
        <begin position="24"/>
        <end position="48"/>
    </location>
</feature>
<feature type="non-terminal residue" evidence="10">
    <location>
        <position position="1"/>
    </location>
</feature>
<gene>
    <name evidence="10" type="ORF">AB205_0136660</name>
</gene>
<dbReference type="GO" id="GO:0016020">
    <property type="term" value="C:membrane"/>
    <property type="evidence" value="ECO:0007669"/>
    <property type="project" value="UniProtKB-SubCell"/>
</dbReference>
<comment type="subcellular location">
    <subcellularLocation>
        <location evidence="1">Membrane</location>
        <topology evidence="1">Multi-pass membrane protein</topology>
    </subcellularLocation>
</comment>
<dbReference type="InterPro" id="IPR017452">
    <property type="entry name" value="GPCR_Rhodpsn_7TM"/>
</dbReference>
<evidence type="ECO:0000259" key="9">
    <source>
        <dbReference type="PROSITE" id="PS50262"/>
    </source>
</evidence>
<dbReference type="EMBL" id="KV926795">
    <property type="protein sequence ID" value="PIO37006.1"/>
    <property type="molecule type" value="Genomic_DNA"/>
</dbReference>
<keyword evidence="4" id="KW-0297">G-protein coupled receptor</keyword>
<accession>A0A2G9SA55</accession>
<proteinExistence type="predicted"/>
<dbReference type="GO" id="GO:0004930">
    <property type="term" value="F:G protein-coupled receptor activity"/>
    <property type="evidence" value="ECO:0007669"/>
    <property type="project" value="UniProtKB-KW"/>
</dbReference>
<keyword evidence="7" id="KW-0807">Transducer</keyword>
<keyword evidence="5 8" id="KW-0472">Membrane</keyword>
<evidence type="ECO:0000256" key="6">
    <source>
        <dbReference type="ARBA" id="ARBA00023170"/>
    </source>
</evidence>
<evidence type="ECO:0000256" key="4">
    <source>
        <dbReference type="ARBA" id="ARBA00023040"/>
    </source>
</evidence>
<dbReference type="PROSITE" id="PS00237">
    <property type="entry name" value="G_PROTEIN_RECEP_F1_1"/>
    <property type="match status" value="1"/>
</dbReference>
<evidence type="ECO:0000256" key="3">
    <source>
        <dbReference type="ARBA" id="ARBA00022989"/>
    </source>
</evidence>
<dbReference type="SUPFAM" id="SSF81321">
    <property type="entry name" value="Family A G protein-coupled receptor-like"/>
    <property type="match status" value="1"/>
</dbReference>
<dbReference type="PANTHER" id="PTHR24240">
    <property type="entry name" value="OPSIN"/>
    <property type="match status" value="1"/>
</dbReference>
<protein>
    <recommendedName>
        <fullName evidence="9">G-protein coupled receptors family 1 profile domain-containing protein</fullName>
    </recommendedName>
</protein>
<name>A0A2G9SA55_AQUCT</name>
<evidence type="ECO:0000313" key="10">
    <source>
        <dbReference type="EMBL" id="PIO37006.1"/>
    </source>
</evidence>
<dbReference type="OrthoDB" id="5564849at2759"/>
<keyword evidence="6" id="KW-0675">Receptor</keyword>
<reference evidence="10" key="1">
    <citation type="submission" date="2017-08" db="EMBL/GenBank/DDBJ databases">
        <title>Assembly of the North American Bullfrog Genome.</title>
        <authorList>
            <person name="Warren R.L."/>
            <person name="Vandervalk B.P."/>
            <person name="Kucuk E."/>
            <person name="Birol I."/>
            <person name="Helbing C."/>
            <person name="Pandoh P."/>
            <person name="Behsaz B."/>
            <person name="Mohamadi H."/>
            <person name="Chu J."/>
            <person name="Jackman S."/>
            <person name="Hammond S.A."/>
            <person name="Veldhoen N."/>
            <person name="Kirk H."/>
            <person name="Zhao Y."/>
            <person name="Coope R."/>
            <person name="Pleasance S."/>
            <person name="Moore R."/>
            <person name="Holt R."/>
        </authorList>
    </citation>
    <scope>NUCLEOTIDE SEQUENCE</scope>
    <source>
        <strain evidence="10">Bruno</strain>
        <tissue evidence="10">Liver</tissue>
    </source>
</reference>
<dbReference type="AlphaFoldDB" id="A0A2G9SA55"/>
<dbReference type="Gene3D" id="1.20.1070.10">
    <property type="entry name" value="Rhodopsin 7-helix transmembrane proteins"/>
    <property type="match status" value="2"/>
</dbReference>
<feature type="non-terminal residue" evidence="10">
    <location>
        <position position="129"/>
    </location>
</feature>
<feature type="domain" description="G-protein coupled receptors family 1 profile" evidence="9">
    <location>
        <begin position="1"/>
        <end position="53"/>
    </location>
</feature>
<dbReference type="Pfam" id="PF00001">
    <property type="entry name" value="7tm_1"/>
    <property type="match status" value="1"/>
</dbReference>
<dbReference type="InterPro" id="IPR000276">
    <property type="entry name" value="GPCR_Rhodpsn"/>
</dbReference>
<feature type="transmembrane region" description="Helical" evidence="8">
    <location>
        <begin position="69"/>
        <end position="91"/>
    </location>
</feature>
<dbReference type="PROSITE" id="PS50262">
    <property type="entry name" value="G_PROTEIN_RECEP_F1_2"/>
    <property type="match status" value="1"/>
</dbReference>
<evidence type="ECO:0000256" key="1">
    <source>
        <dbReference type="ARBA" id="ARBA00004141"/>
    </source>
</evidence>
<evidence type="ECO:0000256" key="5">
    <source>
        <dbReference type="ARBA" id="ARBA00023136"/>
    </source>
</evidence>
<keyword evidence="2 8" id="KW-0812">Transmembrane</keyword>
<evidence type="ECO:0000256" key="2">
    <source>
        <dbReference type="ARBA" id="ARBA00022692"/>
    </source>
</evidence>
<organism evidence="10">
    <name type="scientific">Aquarana catesbeiana</name>
    <name type="common">American bullfrog</name>
    <name type="synonym">Rana catesbeiana</name>
    <dbReference type="NCBI Taxonomy" id="8400"/>
    <lineage>
        <taxon>Eukaryota</taxon>
        <taxon>Metazoa</taxon>
        <taxon>Chordata</taxon>
        <taxon>Craniata</taxon>
        <taxon>Vertebrata</taxon>
        <taxon>Euteleostomi</taxon>
        <taxon>Amphibia</taxon>
        <taxon>Batrachia</taxon>
        <taxon>Anura</taxon>
        <taxon>Neobatrachia</taxon>
        <taxon>Ranoidea</taxon>
        <taxon>Ranidae</taxon>
        <taxon>Aquarana</taxon>
    </lineage>
</organism>
<evidence type="ECO:0000256" key="8">
    <source>
        <dbReference type="SAM" id="Phobius"/>
    </source>
</evidence>